<sequence>MTPERARQLAHRAPPPGHHAAAVPEHGSVKRREIRFTKMPPGQAAKATELFAGLECLDAVPGPHPRGITVRYDLIDYTCEGLERALRKLGYHLDNSIYCKIVRALVYFTEETQLRNLKEPARLIKQSNQVYIKAYQHHPHGDRDDTPLEVREDR</sequence>
<dbReference type="Proteomes" id="UP000662914">
    <property type="component" value="Chromosome"/>
</dbReference>
<feature type="region of interest" description="Disordered" evidence="1">
    <location>
        <begin position="1"/>
        <end position="23"/>
    </location>
</feature>
<evidence type="ECO:0000313" key="3">
    <source>
        <dbReference type="Proteomes" id="UP000662914"/>
    </source>
</evidence>
<dbReference type="EMBL" id="AP021857">
    <property type="protein sequence ID" value="BBO19763.1"/>
    <property type="molecule type" value="Genomic_DNA"/>
</dbReference>
<reference evidence="2" key="1">
    <citation type="journal article" name="DNA Res.">
        <title>The physiological potential of anammox bacteria as revealed by their core genome structure.</title>
        <authorList>
            <person name="Okubo T."/>
            <person name="Toyoda A."/>
            <person name="Fukuhara K."/>
            <person name="Uchiyama I."/>
            <person name="Harigaya Y."/>
            <person name="Kuroiwa M."/>
            <person name="Suzuki T."/>
            <person name="Murakami Y."/>
            <person name="Suwa Y."/>
            <person name="Takami H."/>
        </authorList>
    </citation>
    <scope>NUCLEOTIDE SEQUENCE</scope>
    <source>
        <strain evidence="2">317325-3</strain>
    </source>
</reference>
<evidence type="ECO:0000313" key="2">
    <source>
        <dbReference type="EMBL" id="BBO19763.1"/>
    </source>
</evidence>
<dbReference type="KEGG" id="ddz:DSYM_04620"/>
<proteinExistence type="predicted"/>
<protein>
    <submittedName>
        <fullName evidence="2">Uncharacterized protein</fullName>
    </submittedName>
</protein>
<name>A0A809QWG8_9PROT</name>
<feature type="region of interest" description="Disordered" evidence="1">
    <location>
        <begin position="135"/>
        <end position="154"/>
    </location>
</feature>
<feature type="compositionally biased region" description="Basic and acidic residues" evidence="1">
    <location>
        <begin position="139"/>
        <end position="154"/>
    </location>
</feature>
<evidence type="ECO:0000256" key="1">
    <source>
        <dbReference type="SAM" id="MobiDB-lite"/>
    </source>
</evidence>
<accession>A0A809QWG8</accession>
<dbReference type="AlphaFoldDB" id="A0A809QWG8"/>
<gene>
    <name evidence="2" type="ORF">DSYM_04620</name>
</gene>
<organism evidence="2 3">
    <name type="scientific">Candidatus Desulfobacillus denitrificans</name>
    <dbReference type="NCBI Taxonomy" id="2608985"/>
    <lineage>
        <taxon>Bacteria</taxon>
        <taxon>Pseudomonadati</taxon>
        <taxon>Pseudomonadota</taxon>
        <taxon>Betaproteobacteria</taxon>
        <taxon>Candidatus Desulfobacillus</taxon>
    </lineage>
</organism>